<dbReference type="EnsemblMetazoa" id="Aqu2.1.13943_001">
    <property type="protein sequence ID" value="Aqu2.1.13943_001"/>
    <property type="gene ID" value="Aqu2.1.13943"/>
</dbReference>
<dbReference type="AlphaFoldDB" id="A0A1X7TGU8"/>
<dbReference type="InParanoid" id="A0A1X7TGU8"/>
<dbReference type="Pfam" id="PF14223">
    <property type="entry name" value="Retrotran_gag_2"/>
    <property type="match status" value="1"/>
</dbReference>
<sequence>MTEIFNKLATAGNTIESDDRVVYLLASLPESYDVVVTALEANETVPGMKTVIERLTHEEKKLRIVPNQAVQMKELWQLNTSRGEVQGVISVRNLDTFNATAENEKDQGRALSSLRSIQQK</sequence>
<name>A0A1X7TGU8_AMPQE</name>
<proteinExistence type="predicted"/>
<organism evidence="1">
    <name type="scientific">Amphimedon queenslandica</name>
    <name type="common">Sponge</name>
    <dbReference type="NCBI Taxonomy" id="400682"/>
    <lineage>
        <taxon>Eukaryota</taxon>
        <taxon>Metazoa</taxon>
        <taxon>Porifera</taxon>
        <taxon>Demospongiae</taxon>
        <taxon>Heteroscleromorpha</taxon>
        <taxon>Haplosclerida</taxon>
        <taxon>Niphatidae</taxon>
        <taxon>Amphimedon</taxon>
    </lineage>
</organism>
<evidence type="ECO:0000313" key="1">
    <source>
        <dbReference type="EnsemblMetazoa" id="Aqu2.1.13943_001"/>
    </source>
</evidence>
<reference evidence="1" key="1">
    <citation type="submission" date="2017-05" db="UniProtKB">
        <authorList>
            <consortium name="EnsemblMetazoa"/>
        </authorList>
    </citation>
    <scope>IDENTIFICATION</scope>
</reference>
<accession>A0A1X7TGU8</accession>
<protein>
    <submittedName>
        <fullName evidence="1">Uncharacterized protein</fullName>
    </submittedName>
</protein>